<evidence type="ECO:0000313" key="10">
    <source>
        <dbReference type="EMBL" id="WJW65653.1"/>
    </source>
</evidence>
<evidence type="ECO:0000256" key="7">
    <source>
        <dbReference type="RuleBase" id="RU003792"/>
    </source>
</evidence>
<dbReference type="InterPro" id="IPR020097">
    <property type="entry name" value="PsdUridine_synth_TruA_a/b_dom"/>
</dbReference>
<dbReference type="Proteomes" id="UP000521676">
    <property type="component" value="Unassembled WGS sequence"/>
</dbReference>
<comment type="caution">
    <text evidence="4">Lacks conserved residue(s) required for the propagation of feature annotation.</text>
</comment>
<dbReference type="Proteomes" id="UP001431572">
    <property type="component" value="Chromosome 1"/>
</dbReference>
<feature type="domain" description="Pseudouridine synthase I TruA alpha/beta" evidence="8">
    <location>
        <begin position="9"/>
        <end position="107"/>
    </location>
</feature>
<protein>
    <recommendedName>
        <fullName evidence="4">tRNA pseudouridine synthase A</fullName>
        <ecNumber evidence="4">5.4.99.12</ecNumber>
    </recommendedName>
    <alternativeName>
        <fullName evidence="4">tRNA pseudouridine(38-40) synthase</fullName>
    </alternativeName>
    <alternativeName>
        <fullName evidence="4">tRNA pseudouridylate synthase I</fullName>
    </alternativeName>
    <alternativeName>
        <fullName evidence="4">tRNA-uridine isomerase I</fullName>
    </alternativeName>
</protein>
<dbReference type="NCBIfam" id="TIGR00071">
    <property type="entry name" value="hisT_truA"/>
    <property type="match status" value="1"/>
</dbReference>
<dbReference type="EMBL" id="CP128399">
    <property type="protein sequence ID" value="WJW65653.1"/>
    <property type="molecule type" value="Genomic_DNA"/>
</dbReference>
<feature type="binding site" evidence="4 6">
    <location>
        <position position="114"/>
    </location>
    <ligand>
        <name>substrate</name>
    </ligand>
</feature>
<evidence type="ECO:0000256" key="3">
    <source>
        <dbReference type="ARBA" id="ARBA00023235"/>
    </source>
</evidence>
<evidence type="ECO:0000256" key="1">
    <source>
        <dbReference type="ARBA" id="ARBA00009375"/>
    </source>
</evidence>
<dbReference type="PANTHER" id="PTHR11142">
    <property type="entry name" value="PSEUDOURIDYLATE SYNTHASE"/>
    <property type="match status" value="1"/>
</dbReference>
<dbReference type="RefSeq" id="WP_341467541.1">
    <property type="nucleotide sequence ID" value="NZ_CP128399.1"/>
</dbReference>
<reference evidence="10" key="2">
    <citation type="journal article" date="2024" name="Nature">
        <title>Anoxygenic phototroph of the Chloroflexota uses a type I reaction centre.</title>
        <authorList>
            <person name="Tsuji J.M."/>
            <person name="Shaw N.A."/>
            <person name="Nagashima S."/>
            <person name="Venkiteswaran J.J."/>
            <person name="Schiff S.L."/>
            <person name="Watanabe T."/>
            <person name="Fukui M."/>
            <person name="Hanada S."/>
            <person name="Tank M."/>
            <person name="Neufeld J.D."/>
        </authorList>
    </citation>
    <scope>NUCLEOTIDE SEQUENCE</scope>
    <source>
        <strain evidence="10">L227-S17</strain>
    </source>
</reference>
<comment type="similarity">
    <text evidence="1 4 7">Belongs to the tRNA pseudouridine synthase TruA family.</text>
</comment>
<dbReference type="Gene3D" id="3.30.70.660">
    <property type="entry name" value="Pseudouridine synthase I, catalytic domain, C-terminal subdomain"/>
    <property type="match status" value="1"/>
</dbReference>
<keyword evidence="12" id="KW-1185">Reference proteome</keyword>
<dbReference type="InterPro" id="IPR001406">
    <property type="entry name" value="PsdUridine_synth_TruA"/>
</dbReference>
<evidence type="ECO:0000313" key="12">
    <source>
        <dbReference type="Proteomes" id="UP001431572"/>
    </source>
</evidence>
<dbReference type="GO" id="GO:0003723">
    <property type="term" value="F:RNA binding"/>
    <property type="evidence" value="ECO:0007669"/>
    <property type="project" value="InterPro"/>
</dbReference>
<dbReference type="InterPro" id="IPR020094">
    <property type="entry name" value="TruA/RsuA/RluB/E/F_N"/>
</dbReference>
<dbReference type="SUPFAM" id="SSF55120">
    <property type="entry name" value="Pseudouridine synthase"/>
    <property type="match status" value="1"/>
</dbReference>
<dbReference type="InterPro" id="IPR020095">
    <property type="entry name" value="PsdUridine_synth_TruA_C"/>
</dbReference>
<gene>
    <name evidence="4 9" type="primary">truA</name>
    <name evidence="9" type="ORF">HXX08_10425</name>
    <name evidence="10" type="ORF">OZ401_001430</name>
</gene>
<sequence>MRNIKLVLEYDGTNFAGSQLQANGRTVQGELERAIAELTGLSSGAHCRVQLAGRTDSGVHAEGQVANFKTDSNHSTEIFRRGLNALLPVDLVVTIAEEVSKDFHARFSATEREYRYEILNRRSRSPLSRHYVHWVKTPLDVNNMAEAGKVLVGRHDFASFAGAGMGVPDTESEGKPGTVRELRRLEWRSGKGSLIEFWVAANAFLPHMVRNIVGTLLEVGAGKINLREFEEIFAACDRRRAGPTAPPSGLYLVSVKY</sequence>
<evidence type="ECO:0000256" key="2">
    <source>
        <dbReference type="ARBA" id="ARBA00022694"/>
    </source>
</evidence>
<dbReference type="HAMAP" id="MF_00171">
    <property type="entry name" value="TruA"/>
    <property type="match status" value="1"/>
</dbReference>
<evidence type="ECO:0000313" key="11">
    <source>
        <dbReference type="Proteomes" id="UP000521676"/>
    </source>
</evidence>
<dbReference type="Pfam" id="PF01416">
    <property type="entry name" value="PseudoU_synth_1"/>
    <property type="match status" value="2"/>
</dbReference>
<dbReference type="EMBL" id="JACATZ010000001">
    <property type="protein sequence ID" value="NWJ46280.1"/>
    <property type="molecule type" value="Genomic_DNA"/>
</dbReference>
<dbReference type="PIRSF" id="PIRSF001430">
    <property type="entry name" value="tRNA_psdUrid_synth"/>
    <property type="match status" value="1"/>
</dbReference>
<comment type="catalytic activity">
    <reaction evidence="4 7">
        <text>uridine(38/39/40) in tRNA = pseudouridine(38/39/40) in tRNA</text>
        <dbReference type="Rhea" id="RHEA:22376"/>
        <dbReference type="Rhea" id="RHEA-COMP:10085"/>
        <dbReference type="Rhea" id="RHEA-COMP:10087"/>
        <dbReference type="ChEBI" id="CHEBI:65314"/>
        <dbReference type="ChEBI" id="CHEBI:65315"/>
        <dbReference type="EC" id="5.4.99.12"/>
    </reaction>
</comment>
<feature type="active site" description="Nucleophile" evidence="4 5">
    <location>
        <position position="56"/>
    </location>
</feature>
<dbReference type="Gene3D" id="3.30.70.580">
    <property type="entry name" value="Pseudouridine synthase I, catalytic domain, N-terminal subdomain"/>
    <property type="match status" value="1"/>
</dbReference>
<feature type="domain" description="Pseudouridine synthase I TruA alpha/beta" evidence="8">
    <location>
        <begin position="149"/>
        <end position="257"/>
    </location>
</feature>
<dbReference type="CDD" id="cd02570">
    <property type="entry name" value="PseudoU_synth_EcTruA"/>
    <property type="match status" value="1"/>
</dbReference>
<keyword evidence="3 4" id="KW-0413">Isomerase</keyword>
<dbReference type="FunFam" id="3.30.70.580:FF:000001">
    <property type="entry name" value="tRNA pseudouridine synthase A"/>
    <property type="match status" value="1"/>
</dbReference>
<organism evidence="9 11">
    <name type="scientific">Candidatus Chlorohelix allophototropha</name>
    <dbReference type="NCBI Taxonomy" id="3003348"/>
    <lineage>
        <taxon>Bacteria</taxon>
        <taxon>Bacillati</taxon>
        <taxon>Chloroflexota</taxon>
        <taxon>Chloroflexia</taxon>
        <taxon>Candidatus Chloroheliales</taxon>
        <taxon>Candidatus Chloroheliaceae</taxon>
        <taxon>Candidatus Chlorohelix</taxon>
    </lineage>
</organism>
<dbReference type="GO" id="GO:0031119">
    <property type="term" value="P:tRNA pseudouridine synthesis"/>
    <property type="evidence" value="ECO:0007669"/>
    <property type="project" value="UniProtKB-UniRule"/>
</dbReference>
<dbReference type="PANTHER" id="PTHR11142:SF0">
    <property type="entry name" value="TRNA PSEUDOURIDINE SYNTHASE-LIKE 1"/>
    <property type="match status" value="1"/>
</dbReference>
<name>A0A8T7M254_9CHLR</name>
<evidence type="ECO:0000256" key="4">
    <source>
        <dbReference type="HAMAP-Rule" id="MF_00171"/>
    </source>
</evidence>
<dbReference type="GO" id="GO:0160147">
    <property type="term" value="F:tRNA pseudouridine(38-40) synthase activity"/>
    <property type="evidence" value="ECO:0007669"/>
    <property type="project" value="UniProtKB-EC"/>
</dbReference>
<comment type="function">
    <text evidence="4">Formation of pseudouridine at positions 38, 39 and 40 in the anticodon stem and loop of transfer RNAs.</text>
</comment>
<accession>A0A8T7M254</accession>
<evidence type="ECO:0000259" key="8">
    <source>
        <dbReference type="Pfam" id="PF01416"/>
    </source>
</evidence>
<evidence type="ECO:0000256" key="6">
    <source>
        <dbReference type="PIRSR" id="PIRSR001430-2"/>
    </source>
</evidence>
<dbReference type="EC" id="5.4.99.12" evidence="4"/>
<dbReference type="InterPro" id="IPR020103">
    <property type="entry name" value="PsdUridine_synth_cat_dom_sf"/>
</dbReference>
<evidence type="ECO:0000256" key="5">
    <source>
        <dbReference type="PIRSR" id="PIRSR001430-1"/>
    </source>
</evidence>
<keyword evidence="2 4" id="KW-0819">tRNA processing</keyword>
<dbReference type="AlphaFoldDB" id="A0A8T7M254"/>
<evidence type="ECO:0000313" key="9">
    <source>
        <dbReference type="EMBL" id="NWJ46280.1"/>
    </source>
</evidence>
<comment type="subunit">
    <text evidence="4">Homodimer.</text>
</comment>
<reference evidence="9 11" key="1">
    <citation type="submission" date="2020-06" db="EMBL/GenBank/DDBJ databases">
        <title>Anoxygenic phototrophic Chloroflexota member uses a Type I reaction center.</title>
        <authorList>
            <person name="Tsuji J.M."/>
            <person name="Shaw N.A."/>
            <person name="Nagashima S."/>
            <person name="Venkiteswaran J."/>
            <person name="Schiff S.L."/>
            <person name="Hanada S."/>
            <person name="Tank M."/>
            <person name="Neufeld J.D."/>
        </authorList>
    </citation>
    <scope>NUCLEOTIDE SEQUENCE [LARGE SCALE GENOMIC DNA]</scope>
    <source>
        <strain evidence="9">L227-S17</strain>
    </source>
</reference>
<proteinExistence type="inferred from homology"/>